<gene>
    <name evidence="3" type="ORF">B5807_04748</name>
</gene>
<name>A0A1Y2M2W0_EPING</name>
<dbReference type="AlphaFoldDB" id="A0A1Y2M2W0"/>
<keyword evidence="2" id="KW-0472">Membrane</keyword>
<dbReference type="EMBL" id="KZ107842">
    <property type="protein sequence ID" value="OSS50169.1"/>
    <property type="molecule type" value="Genomic_DNA"/>
</dbReference>
<keyword evidence="2" id="KW-1133">Transmembrane helix</keyword>
<protein>
    <recommendedName>
        <fullName evidence="5">Mid2 domain-containing protein</fullName>
    </recommendedName>
</protein>
<dbReference type="InParanoid" id="A0A1Y2M2W0"/>
<proteinExistence type="predicted"/>
<evidence type="ECO:0000256" key="2">
    <source>
        <dbReference type="SAM" id="Phobius"/>
    </source>
</evidence>
<feature type="region of interest" description="Disordered" evidence="1">
    <location>
        <begin position="118"/>
        <end position="139"/>
    </location>
</feature>
<sequence length="232" mass="23850">MLLSHAVWAAYGIASVPRRSGEGEGFELESLSHLNSGSLQPTPHPGLTVDTASSPLPSPVALPSDEDGEVHLSSDAETAMWASSRTPAAAAPLGIPLSISSSTIGAEATAALATPVPAPQTAHPAVPSPSSSPLPRPSTPLSTPAIAGLCVGVGLAAVLLAYALFHFLVRGRRKRERALRRAEGGQGRLSSEKSVGGLKVGKEVQVGVGKEGEEGEGWGWGRKALSLPRRVW</sequence>
<dbReference type="Proteomes" id="UP000193240">
    <property type="component" value="Unassembled WGS sequence"/>
</dbReference>
<feature type="compositionally biased region" description="Low complexity" evidence="1">
    <location>
        <begin position="52"/>
        <end position="63"/>
    </location>
</feature>
<feature type="compositionally biased region" description="Pro residues" evidence="1">
    <location>
        <begin position="126"/>
        <end position="138"/>
    </location>
</feature>
<evidence type="ECO:0000313" key="3">
    <source>
        <dbReference type="EMBL" id="OSS50169.1"/>
    </source>
</evidence>
<feature type="transmembrane region" description="Helical" evidence="2">
    <location>
        <begin position="145"/>
        <end position="169"/>
    </location>
</feature>
<reference evidence="3 4" key="1">
    <citation type="journal article" date="2017" name="Genome Announc.">
        <title>Genome sequence of the saprophytic ascomycete Epicoccum nigrum ICMP 19927 strain isolated from New Zealand.</title>
        <authorList>
            <person name="Fokin M."/>
            <person name="Fleetwood D."/>
            <person name="Weir B.S."/>
            <person name="Villas-Boas S.G."/>
        </authorList>
    </citation>
    <scope>NUCLEOTIDE SEQUENCE [LARGE SCALE GENOMIC DNA]</scope>
    <source>
        <strain evidence="3 4">ICMP 19927</strain>
    </source>
</reference>
<organism evidence="3 4">
    <name type="scientific">Epicoccum nigrum</name>
    <name type="common">Soil fungus</name>
    <name type="synonym">Epicoccum purpurascens</name>
    <dbReference type="NCBI Taxonomy" id="105696"/>
    <lineage>
        <taxon>Eukaryota</taxon>
        <taxon>Fungi</taxon>
        <taxon>Dikarya</taxon>
        <taxon>Ascomycota</taxon>
        <taxon>Pezizomycotina</taxon>
        <taxon>Dothideomycetes</taxon>
        <taxon>Pleosporomycetidae</taxon>
        <taxon>Pleosporales</taxon>
        <taxon>Pleosporineae</taxon>
        <taxon>Didymellaceae</taxon>
        <taxon>Epicoccum</taxon>
    </lineage>
</organism>
<keyword evidence="4" id="KW-1185">Reference proteome</keyword>
<feature type="region of interest" description="Disordered" evidence="1">
    <location>
        <begin position="34"/>
        <end position="69"/>
    </location>
</feature>
<evidence type="ECO:0008006" key="5">
    <source>
        <dbReference type="Google" id="ProtNLM"/>
    </source>
</evidence>
<evidence type="ECO:0000256" key="1">
    <source>
        <dbReference type="SAM" id="MobiDB-lite"/>
    </source>
</evidence>
<keyword evidence="2" id="KW-0812">Transmembrane</keyword>
<accession>A0A1Y2M2W0</accession>
<evidence type="ECO:0000313" key="4">
    <source>
        <dbReference type="Proteomes" id="UP000193240"/>
    </source>
</evidence>